<dbReference type="InterPro" id="IPR005702">
    <property type="entry name" value="Wzc-like_C"/>
</dbReference>
<evidence type="ECO:0000256" key="6">
    <source>
        <dbReference type="ARBA" id="ARBA00022840"/>
    </source>
</evidence>
<dbReference type="GO" id="GO:0004715">
    <property type="term" value="F:non-membrane spanning protein tyrosine kinase activity"/>
    <property type="evidence" value="ECO:0007669"/>
    <property type="project" value="UniProtKB-EC"/>
</dbReference>
<evidence type="ECO:0000256" key="10">
    <source>
        <dbReference type="SAM" id="Phobius"/>
    </source>
</evidence>
<dbReference type="Pfam" id="PF01656">
    <property type="entry name" value="CbiA"/>
    <property type="match status" value="1"/>
</dbReference>
<evidence type="ECO:0000256" key="8">
    <source>
        <dbReference type="ARBA" id="ARBA00023136"/>
    </source>
</evidence>
<keyword evidence="3" id="KW-1003">Cell membrane</keyword>
<keyword evidence="13" id="KW-0808">Transferase</keyword>
<dbReference type="EC" id="2.7.10.2" evidence="13"/>
<evidence type="ECO:0000256" key="7">
    <source>
        <dbReference type="ARBA" id="ARBA00022989"/>
    </source>
</evidence>
<feature type="domain" description="Polysaccharide chain length determinant N-terminal" evidence="12">
    <location>
        <begin position="7"/>
        <end position="86"/>
    </location>
</feature>
<dbReference type="Gene3D" id="3.40.50.300">
    <property type="entry name" value="P-loop containing nucleotide triphosphate hydrolases"/>
    <property type="match status" value="1"/>
</dbReference>
<accession>A0ABU8M594</accession>
<evidence type="ECO:0000256" key="1">
    <source>
        <dbReference type="ARBA" id="ARBA00004651"/>
    </source>
</evidence>
<gene>
    <name evidence="13" type="ORF">WCD58_15120</name>
</gene>
<dbReference type="InterPro" id="IPR027417">
    <property type="entry name" value="P-loop_NTPase"/>
</dbReference>
<feature type="transmembrane region" description="Helical" evidence="10">
    <location>
        <begin position="13"/>
        <end position="33"/>
    </location>
</feature>
<keyword evidence="6" id="KW-0067">ATP-binding</keyword>
<dbReference type="CDD" id="cd05387">
    <property type="entry name" value="BY-kinase"/>
    <property type="match status" value="1"/>
</dbReference>
<dbReference type="InterPro" id="IPR003856">
    <property type="entry name" value="LPS_length_determ_N"/>
</dbReference>
<dbReference type="SUPFAM" id="SSF52540">
    <property type="entry name" value="P-loop containing nucleoside triphosphate hydrolases"/>
    <property type="match status" value="1"/>
</dbReference>
<evidence type="ECO:0000256" key="4">
    <source>
        <dbReference type="ARBA" id="ARBA00022692"/>
    </source>
</evidence>
<dbReference type="NCBIfam" id="TIGR01007">
    <property type="entry name" value="eps_fam"/>
    <property type="match status" value="1"/>
</dbReference>
<protein>
    <submittedName>
        <fullName evidence="13">Polysaccharide biosynthesis tyrosine autokinase</fullName>
        <ecNumber evidence="13">2.7.10.2</ecNumber>
    </submittedName>
</protein>
<comment type="caution">
    <text evidence="13">The sequence shown here is derived from an EMBL/GenBank/DDBJ whole genome shotgun (WGS) entry which is preliminary data.</text>
</comment>
<keyword evidence="14" id="KW-1185">Reference proteome</keyword>
<keyword evidence="7 10" id="KW-1133">Transmembrane helix</keyword>
<keyword evidence="8 10" id="KW-0472">Membrane</keyword>
<feature type="region of interest" description="Disordered" evidence="9">
    <location>
        <begin position="456"/>
        <end position="559"/>
    </location>
</feature>
<feature type="region of interest" description="Disordered" evidence="9">
    <location>
        <begin position="222"/>
        <end position="245"/>
    </location>
</feature>
<evidence type="ECO:0000313" key="13">
    <source>
        <dbReference type="EMBL" id="MEJ2862502.1"/>
    </source>
</evidence>
<evidence type="ECO:0000259" key="11">
    <source>
        <dbReference type="Pfam" id="PF01656"/>
    </source>
</evidence>
<comment type="subcellular location">
    <subcellularLocation>
        <location evidence="1">Cell membrane</location>
        <topology evidence="1">Multi-pass membrane protein</topology>
    </subcellularLocation>
</comment>
<dbReference type="EMBL" id="JBBEGM010000005">
    <property type="protein sequence ID" value="MEJ2862502.1"/>
    <property type="molecule type" value="Genomic_DNA"/>
</dbReference>
<evidence type="ECO:0000259" key="12">
    <source>
        <dbReference type="Pfam" id="PF02706"/>
    </source>
</evidence>
<name>A0ABU8M594_9PSEU</name>
<dbReference type="Pfam" id="PF02706">
    <property type="entry name" value="Wzz"/>
    <property type="match status" value="1"/>
</dbReference>
<evidence type="ECO:0000256" key="3">
    <source>
        <dbReference type="ARBA" id="ARBA00022475"/>
    </source>
</evidence>
<dbReference type="Proteomes" id="UP001369736">
    <property type="component" value="Unassembled WGS sequence"/>
</dbReference>
<dbReference type="PANTHER" id="PTHR32309:SF31">
    <property type="entry name" value="CAPSULAR EXOPOLYSACCHARIDE FAMILY"/>
    <property type="match status" value="1"/>
</dbReference>
<reference evidence="13 14" key="1">
    <citation type="submission" date="2024-03" db="EMBL/GenBank/DDBJ databases">
        <title>Actinomycetospora sp. OC33-EN07, a novel actinomycete isolated from wild orchid (Aerides multiflora).</title>
        <authorList>
            <person name="Suriyachadkun C."/>
        </authorList>
    </citation>
    <scope>NUCLEOTIDE SEQUENCE [LARGE SCALE GENOMIC DNA]</scope>
    <source>
        <strain evidence="13 14">OC33-EN07</strain>
    </source>
</reference>
<feature type="domain" description="CobQ/CobB/MinD/ParA nucleotide binding" evidence="11">
    <location>
        <begin position="270"/>
        <end position="436"/>
    </location>
</feature>
<evidence type="ECO:0000256" key="9">
    <source>
        <dbReference type="SAM" id="MobiDB-lite"/>
    </source>
</evidence>
<keyword evidence="4 10" id="KW-0812">Transmembrane</keyword>
<proteinExistence type="inferred from homology"/>
<organism evidence="13 14">
    <name type="scientific">Actinomycetospora flava</name>
    <dbReference type="NCBI Taxonomy" id="3129232"/>
    <lineage>
        <taxon>Bacteria</taxon>
        <taxon>Bacillati</taxon>
        <taxon>Actinomycetota</taxon>
        <taxon>Actinomycetes</taxon>
        <taxon>Pseudonocardiales</taxon>
        <taxon>Pseudonocardiaceae</taxon>
        <taxon>Actinomycetospora</taxon>
    </lineage>
</organism>
<keyword evidence="5" id="KW-0547">Nucleotide-binding</keyword>
<dbReference type="InterPro" id="IPR002586">
    <property type="entry name" value="CobQ/CobB/MinD/ParA_Nub-bd_dom"/>
</dbReference>
<feature type="compositionally biased region" description="Low complexity" evidence="9">
    <location>
        <begin position="538"/>
        <end position="551"/>
    </location>
</feature>
<evidence type="ECO:0000313" key="14">
    <source>
        <dbReference type="Proteomes" id="UP001369736"/>
    </source>
</evidence>
<dbReference type="InterPro" id="IPR050445">
    <property type="entry name" value="Bact_polysacc_biosynth/exp"/>
</dbReference>
<evidence type="ECO:0000256" key="5">
    <source>
        <dbReference type="ARBA" id="ARBA00022741"/>
    </source>
</evidence>
<feature type="compositionally biased region" description="Pro residues" evidence="9">
    <location>
        <begin position="487"/>
        <end position="499"/>
    </location>
</feature>
<dbReference type="RefSeq" id="WP_337703876.1">
    <property type="nucleotide sequence ID" value="NZ_JBBEGM010000005.1"/>
</dbReference>
<evidence type="ECO:0000256" key="2">
    <source>
        <dbReference type="ARBA" id="ARBA00006683"/>
    </source>
</evidence>
<sequence>MIVSHLAAIRSRWSTLVVFALIGVLIGIAVAVLSPREYRSTSTLYVASAGADNATNAYNGSLLSQERVKSYREILASDRVAEQVATRVGGGATADTLQDAVSVTNQPETTLLLVTATDRSPERAALIATTYGDVLADVVAGMERTANTADPSAAPVVSVRTALAAQPDPNPVSPQPVLDVVLGLVVGLLVGAGVAIARAAMDTTVTSAAALAALAGTSDIGEVGHDPRAGDSPLAVLHRPSSGTSESYRKLRSNLGFVTVDREDGAAIVMITSALPGEGKSTTAANVALSLADLGARVVLLEADLRRPVLAGTFGLEPAVGLTTVLGAGAPIGQVVQRAGRLDVVVAGPVPPNPSELLESRRLAATLDELRQRYDWVIVDSAPLLPVTDGAVLSRRCDGVVLLCRHGATSSGAVRQAVETLRTAGATLAGTVITQVPRGGAAGYGGYGTYGTYGSPGSGGSGGSRPAPAPVPAAPGPRVVPLTSRPAPSPAPSAAPSPAPQERVLAPAVGLAEPGARRAGGAHRKESPRTWRTRATGVLSSVTPPVITPPVASRTLDTP</sequence>
<dbReference type="PANTHER" id="PTHR32309">
    <property type="entry name" value="TYROSINE-PROTEIN KINASE"/>
    <property type="match status" value="1"/>
</dbReference>
<comment type="similarity">
    <text evidence="2">Belongs to the CpsC/CapA family.</text>
</comment>